<dbReference type="AlphaFoldDB" id="A0A377CD16"/>
<accession>A0A377CD16</accession>
<dbReference type="Proteomes" id="UP000254088">
    <property type="component" value="Unassembled WGS sequence"/>
</dbReference>
<protein>
    <submittedName>
        <fullName evidence="1">Ybl17</fullName>
    </submittedName>
</protein>
<dbReference type="RefSeq" id="WP_151322351.1">
    <property type="nucleotide sequence ID" value="NZ_JBEJGZ010000068.1"/>
</dbReference>
<evidence type="ECO:0000313" key="1">
    <source>
        <dbReference type="EMBL" id="STL90000.1"/>
    </source>
</evidence>
<dbReference type="EMBL" id="UGEX01000001">
    <property type="protein sequence ID" value="STL90000.1"/>
    <property type="molecule type" value="Genomic_DNA"/>
</dbReference>
<proteinExistence type="predicted"/>
<gene>
    <name evidence="1" type="primary">ybl17</name>
    <name evidence="1" type="ORF">NCTC10429_02693</name>
</gene>
<organism evidence="1 2">
    <name type="scientific">Escherichia coli</name>
    <dbReference type="NCBI Taxonomy" id="562"/>
    <lineage>
        <taxon>Bacteria</taxon>
        <taxon>Pseudomonadati</taxon>
        <taxon>Pseudomonadota</taxon>
        <taxon>Gammaproteobacteria</taxon>
        <taxon>Enterobacterales</taxon>
        <taxon>Enterobacteriaceae</taxon>
        <taxon>Escherichia</taxon>
    </lineage>
</organism>
<evidence type="ECO:0000313" key="2">
    <source>
        <dbReference type="Proteomes" id="UP000254088"/>
    </source>
</evidence>
<reference evidence="1 2" key="1">
    <citation type="submission" date="2018-06" db="EMBL/GenBank/DDBJ databases">
        <authorList>
            <consortium name="Pathogen Informatics"/>
            <person name="Doyle S."/>
        </authorList>
    </citation>
    <scope>NUCLEOTIDE SEQUENCE [LARGE SCALE GENOMIC DNA]</scope>
    <source>
        <strain evidence="1 2">NCTC10429</strain>
    </source>
</reference>
<name>A0A377CD16_ECOLX</name>
<sequence>MKPEHENAVRAAARRCAEELRTAMRVKPKPAWNKVCPPILRKHHQQVAPLGVSLIEFNSVIGRMNGRFGEEL</sequence>